<dbReference type="RefSeq" id="WP_258192247.1">
    <property type="nucleotide sequence ID" value="NZ_QAOK01000005.1"/>
</dbReference>
<comment type="caution">
    <text evidence="1">The sequence shown here is derived from an EMBL/GenBank/DDBJ whole genome shotgun (WGS) entry which is preliminary data.</text>
</comment>
<dbReference type="Proteomes" id="UP000244152">
    <property type="component" value="Unassembled WGS sequence"/>
</dbReference>
<reference evidence="1 2" key="1">
    <citation type="submission" date="2018-04" db="EMBL/GenBank/DDBJ databases">
        <title>Active sludge and wastewater microbial communities from Klosterneuburg, Austria.</title>
        <authorList>
            <person name="Wagner M."/>
        </authorList>
    </citation>
    <scope>NUCLEOTIDE SEQUENCE [LARGE SCALE GENOMIC DNA]</scope>
    <source>
        <strain evidence="1 2">Nl12</strain>
    </source>
</reference>
<name>A0A2T5IEN0_9PROT</name>
<evidence type="ECO:0000313" key="2">
    <source>
        <dbReference type="Proteomes" id="UP000244152"/>
    </source>
</evidence>
<gene>
    <name evidence="1" type="ORF">C8R21_10557</name>
</gene>
<organism evidence="1 2">
    <name type="scientific">Nitrosospira multiformis</name>
    <dbReference type="NCBI Taxonomy" id="1231"/>
    <lineage>
        <taxon>Bacteria</taxon>
        <taxon>Pseudomonadati</taxon>
        <taxon>Pseudomonadota</taxon>
        <taxon>Betaproteobacteria</taxon>
        <taxon>Nitrosomonadales</taxon>
        <taxon>Nitrosomonadaceae</taxon>
        <taxon>Nitrosospira</taxon>
    </lineage>
</organism>
<dbReference type="AlphaFoldDB" id="A0A2T5IEN0"/>
<sequence>MRVNYSVMKNPVEAFVHLIHRYFIWVIVISYFVAAFLPAFGL</sequence>
<protein>
    <submittedName>
        <fullName evidence="1">Uncharacterized protein</fullName>
    </submittedName>
</protein>
<dbReference type="EMBL" id="QAOK01000005">
    <property type="protein sequence ID" value="PTQ82297.1"/>
    <property type="molecule type" value="Genomic_DNA"/>
</dbReference>
<evidence type="ECO:0000313" key="1">
    <source>
        <dbReference type="EMBL" id="PTQ82297.1"/>
    </source>
</evidence>
<accession>A0A2T5IEN0</accession>
<proteinExistence type="predicted"/>